<evidence type="ECO:0000256" key="4">
    <source>
        <dbReference type="PROSITE-ProRule" id="PRU00042"/>
    </source>
</evidence>
<feature type="compositionally biased region" description="Polar residues" evidence="5">
    <location>
        <begin position="209"/>
        <end position="226"/>
    </location>
</feature>
<dbReference type="Gene3D" id="3.30.160.60">
    <property type="entry name" value="Classic Zinc Finger"/>
    <property type="match status" value="3"/>
</dbReference>
<dbReference type="Proteomes" id="UP001279410">
    <property type="component" value="Unassembled WGS sequence"/>
</dbReference>
<comment type="caution">
    <text evidence="7">The sequence shown here is derived from an EMBL/GenBank/DDBJ whole genome shotgun (WGS) entry which is preliminary data.</text>
</comment>
<feature type="domain" description="C2H2-type" evidence="6">
    <location>
        <begin position="271"/>
        <end position="298"/>
    </location>
</feature>
<dbReference type="EMBL" id="BRZM01005101">
    <property type="protein sequence ID" value="GLD61683.1"/>
    <property type="molecule type" value="Genomic_DNA"/>
</dbReference>
<dbReference type="PANTHER" id="PTHR16515:SF59">
    <property type="entry name" value="PR DOMAIN ZINC FINGER PROTEIN 1"/>
    <property type="match status" value="1"/>
</dbReference>
<evidence type="ECO:0000313" key="8">
    <source>
        <dbReference type="Proteomes" id="UP001279410"/>
    </source>
</evidence>
<keyword evidence="1" id="KW-0479">Metal-binding</keyword>
<dbReference type="GO" id="GO:0005737">
    <property type="term" value="C:cytoplasm"/>
    <property type="evidence" value="ECO:0007669"/>
    <property type="project" value="TreeGrafter"/>
</dbReference>
<dbReference type="PANTHER" id="PTHR16515">
    <property type="entry name" value="PR DOMAIN ZINC FINGER PROTEIN"/>
    <property type="match status" value="1"/>
</dbReference>
<evidence type="ECO:0000313" key="7">
    <source>
        <dbReference type="EMBL" id="GLD61683.1"/>
    </source>
</evidence>
<dbReference type="GO" id="GO:0003700">
    <property type="term" value="F:DNA-binding transcription factor activity"/>
    <property type="evidence" value="ECO:0007669"/>
    <property type="project" value="TreeGrafter"/>
</dbReference>
<dbReference type="FunFam" id="3.30.160.60:FF:000446">
    <property type="entry name" value="Zinc finger protein"/>
    <property type="match status" value="1"/>
</dbReference>
<dbReference type="SUPFAM" id="SSF57667">
    <property type="entry name" value="beta-beta-alpha zinc fingers"/>
    <property type="match status" value="2"/>
</dbReference>
<reference evidence="7" key="1">
    <citation type="submission" date="2022-08" db="EMBL/GenBank/DDBJ databases">
        <title>Genome sequencing of akame (Lates japonicus).</title>
        <authorList>
            <person name="Hashiguchi Y."/>
            <person name="Takahashi H."/>
        </authorList>
    </citation>
    <scope>NUCLEOTIDE SEQUENCE</scope>
    <source>
        <strain evidence="7">Kochi</strain>
    </source>
</reference>
<keyword evidence="2 4" id="KW-0863">Zinc-finger</keyword>
<dbReference type="PROSITE" id="PS50157">
    <property type="entry name" value="ZINC_FINGER_C2H2_2"/>
    <property type="match status" value="3"/>
</dbReference>
<feature type="domain" description="C2H2-type" evidence="6">
    <location>
        <begin position="243"/>
        <end position="270"/>
    </location>
</feature>
<dbReference type="GO" id="GO:0006357">
    <property type="term" value="P:regulation of transcription by RNA polymerase II"/>
    <property type="evidence" value="ECO:0007669"/>
    <property type="project" value="TreeGrafter"/>
</dbReference>
<dbReference type="GO" id="GO:0000978">
    <property type="term" value="F:RNA polymerase II cis-regulatory region sequence-specific DNA binding"/>
    <property type="evidence" value="ECO:0007669"/>
    <property type="project" value="TreeGrafter"/>
</dbReference>
<feature type="region of interest" description="Disordered" evidence="5">
    <location>
        <begin position="209"/>
        <end position="228"/>
    </location>
</feature>
<evidence type="ECO:0000259" key="6">
    <source>
        <dbReference type="PROSITE" id="PS50157"/>
    </source>
</evidence>
<dbReference type="InterPro" id="IPR036236">
    <property type="entry name" value="Znf_C2H2_sf"/>
</dbReference>
<dbReference type="GO" id="GO:0008270">
    <property type="term" value="F:zinc ion binding"/>
    <property type="evidence" value="ECO:0007669"/>
    <property type="project" value="UniProtKB-KW"/>
</dbReference>
<gene>
    <name evidence="7" type="ORF">AKAME5_002908500</name>
</gene>
<keyword evidence="3" id="KW-0862">Zinc</keyword>
<feature type="domain" description="C2H2-type" evidence="6">
    <location>
        <begin position="299"/>
        <end position="326"/>
    </location>
</feature>
<evidence type="ECO:0000256" key="5">
    <source>
        <dbReference type="SAM" id="MobiDB-lite"/>
    </source>
</evidence>
<protein>
    <submittedName>
        <fullName evidence="7">Zinc finger protein 316-like protein</fullName>
    </submittedName>
</protein>
<evidence type="ECO:0000256" key="1">
    <source>
        <dbReference type="ARBA" id="ARBA00022723"/>
    </source>
</evidence>
<dbReference type="GO" id="GO:0045165">
    <property type="term" value="P:cell fate commitment"/>
    <property type="evidence" value="ECO:0007669"/>
    <property type="project" value="TreeGrafter"/>
</dbReference>
<evidence type="ECO:0000256" key="2">
    <source>
        <dbReference type="ARBA" id="ARBA00022771"/>
    </source>
</evidence>
<organism evidence="7 8">
    <name type="scientific">Lates japonicus</name>
    <name type="common">Japanese lates</name>
    <dbReference type="NCBI Taxonomy" id="270547"/>
    <lineage>
        <taxon>Eukaryota</taxon>
        <taxon>Metazoa</taxon>
        <taxon>Chordata</taxon>
        <taxon>Craniata</taxon>
        <taxon>Vertebrata</taxon>
        <taxon>Euteleostomi</taxon>
        <taxon>Actinopterygii</taxon>
        <taxon>Neopterygii</taxon>
        <taxon>Teleostei</taxon>
        <taxon>Neoteleostei</taxon>
        <taxon>Acanthomorphata</taxon>
        <taxon>Carangaria</taxon>
        <taxon>Carangaria incertae sedis</taxon>
        <taxon>Centropomidae</taxon>
        <taxon>Lates</taxon>
    </lineage>
</organism>
<proteinExistence type="predicted"/>
<dbReference type="InterPro" id="IPR013087">
    <property type="entry name" value="Znf_C2H2_type"/>
</dbReference>
<accession>A0AAD3RAC7</accession>
<name>A0AAD3RAC7_LATJO</name>
<dbReference type="GO" id="GO:0005634">
    <property type="term" value="C:nucleus"/>
    <property type="evidence" value="ECO:0007669"/>
    <property type="project" value="TreeGrafter"/>
</dbReference>
<evidence type="ECO:0000256" key="3">
    <source>
        <dbReference type="ARBA" id="ARBA00022833"/>
    </source>
</evidence>
<keyword evidence="8" id="KW-1185">Reference proteome</keyword>
<dbReference type="InterPro" id="IPR050331">
    <property type="entry name" value="Zinc_finger"/>
</dbReference>
<dbReference type="AlphaFoldDB" id="A0AAD3RAC7"/>
<sequence length="353" mass="39013">MERLIVSVVAEINQLMCEYCAVLQELSREKQQHPPINDFNQEPQDTLIDPPLYTAVPSFPCTPSNHSSCTFITCSQVGECPQYLNAAEQSSQFCSEPPEVSEDPCTDYKQCVERQYLSSISPVRGYLTDVGCHIKREAESPGLYTPGEMIDQGFEFQMYTDSGAFPPGNTLPDTPVLTCYSSSLLSGNQKASRTLDKCDLSSHGQLTADGDTSSYQGNQFENQGRGSDNAALRAGRATGRSRYMCDYCGKGFPFLSMMKGYQFTHTGERTQVCGQCGMSFIRRSHLRCHEMLQSGIRPFTCQICGRKFSCSTHLSTLMKTHCSGTSDRQAERGAALQVDKLRLVGNSSALETK</sequence>